<evidence type="ECO:0000256" key="2">
    <source>
        <dbReference type="ARBA" id="ARBA00022741"/>
    </source>
</evidence>
<feature type="binding site" evidence="5">
    <location>
        <position position="104"/>
    </location>
    <ligand>
        <name>ATP</name>
        <dbReference type="ChEBI" id="CHEBI:30616"/>
    </ligand>
</feature>
<evidence type="ECO:0000256" key="5">
    <source>
        <dbReference type="HAMAP-Rule" id="MF_01928"/>
    </source>
</evidence>
<feature type="binding site" evidence="5">
    <location>
        <position position="187"/>
    </location>
    <ligand>
        <name>ATP</name>
        <dbReference type="ChEBI" id="CHEBI:30616"/>
    </ligand>
</feature>
<dbReference type="GO" id="GO:0046872">
    <property type="term" value="F:metal ion binding"/>
    <property type="evidence" value="ECO:0007669"/>
    <property type="project" value="InterPro"/>
</dbReference>
<dbReference type="GO" id="GO:0004638">
    <property type="term" value="F:phosphoribosylaminoimidazole carboxylase activity"/>
    <property type="evidence" value="ECO:0007669"/>
    <property type="project" value="InterPro"/>
</dbReference>
<dbReference type="PANTHER" id="PTHR11609:SF5">
    <property type="entry name" value="PHOSPHORIBOSYLAMINOIMIDAZOLE CARBOXYLASE"/>
    <property type="match status" value="1"/>
</dbReference>
<dbReference type="InterPro" id="IPR011761">
    <property type="entry name" value="ATP-grasp"/>
</dbReference>
<dbReference type="HAMAP" id="MF_01928">
    <property type="entry name" value="PurK"/>
    <property type="match status" value="1"/>
</dbReference>
<dbReference type="FunFam" id="3.40.50.20:FF:000016">
    <property type="entry name" value="N5-carboxyaminoimidazole ribonucleotide synthase"/>
    <property type="match status" value="1"/>
</dbReference>
<comment type="pathway">
    <text evidence="5 6">Purine metabolism; IMP biosynthesis via de novo pathway; 5-amino-1-(5-phospho-D-ribosyl)imidazole-4-carboxylate from 5-amino-1-(5-phospho-D-ribosyl)imidazole (N5-CAIR route): step 1/2.</text>
</comment>
<dbReference type="Pfam" id="PF22660">
    <property type="entry name" value="RS_preATP-grasp-like"/>
    <property type="match status" value="1"/>
</dbReference>
<dbReference type="GO" id="GO:0005524">
    <property type="term" value="F:ATP binding"/>
    <property type="evidence" value="ECO:0007669"/>
    <property type="project" value="UniProtKB-UniRule"/>
</dbReference>
<dbReference type="GO" id="GO:0006189">
    <property type="term" value="P:'de novo' IMP biosynthetic process"/>
    <property type="evidence" value="ECO:0007669"/>
    <property type="project" value="UniProtKB-UniRule"/>
</dbReference>
<evidence type="ECO:0000259" key="7">
    <source>
        <dbReference type="PROSITE" id="PS50975"/>
    </source>
</evidence>
<dbReference type="GO" id="GO:0005829">
    <property type="term" value="C:cytosol"/>
    <property type="evidence" value="ECO:0007669"/>
    <property type="project" value="TreeGrafter"/>
</dbReference>
<keyword evidence="1 5" id="KW-0436">Ligase</keyword>
<dbReference type="NCBIfam" id="NF004676">
    <property type="entry name" value="PRK06019.1-2"/>
    <property type="match status" value="1"/>
</dbReference>
<keyword evidence="9" id="KW-1185">Reference proteome</keyword>
<dbReference type="InterPro" id="IPR013815">
    <property type="entry name" value="ATP_grasp_subdomain_1"/>
</dbReference>
<dbReference type="InterPro" id="IPR054350">
    <property type="entry name" value="PurT/PurK_preATP-grasp"/>
</dbReference>
<feature type="binding site" evidence="5">
    <location>
        <begin position="179"/>
        <end position="182"/>
    </location>
    <ligand>
        <name>ATP</name>
        <dbReference type="ChEBI" id="CHEBI:30616"/>
    </ligand>
</feature>
<keyword evidence="3 5" id="KW-0658">Purine biosynthesis</keyword>
<keyword evidence="4 5" id="KW-0067">ATP-binding</keyword>
<dbReference type="Pfam" id="PF17769">
    <property type="entry name" value="PurK_C"/>
    <property type="match status" value="1"/>
</dbReference>
<name>A0A7W9CVL4_9HYPH</name>
<gene>
    <name evidence="5 6" type="primary">purK</name>
    <name evidence="8" type="ORF">GGQ63_001440</name>
</gene>
<evidence type="ECO:0000256" key="1">
    <source>
        <dbReference type="ARBA" id="ARBA00022598"/>
    </source>
</evidence>
<feature type="binding site" evidence="5">
    <location>
        <begin position="149"/>
        <end position="155"/>
    </location>
    <ligand>
        <name>ATP</name>
        <dbReference type="ChEBI" id="CHEBI:30616"/>
    </ligand>
</feature>
<dbReference type="NCBIfam" id="TIGR01161">
    <property type="entry name" value="purK"/>
    <property type="match status" value="1"/>
</dbReference>
<dbReference type="Gene3D" id="3.40.50.20">
    <property type="match status" value="1"/>
</dbReference>
<reference evidence="8 9" key="1">
    <citation type="submission" date="2020-08" db="EMBL/GenBank/DDBJ databases">
        <title>Genomic Encyclopedia of Type Strains, Phase IV (KMG-IV): sequencing the most valuable type-strain genomes for metagenomic binning, comparative biology and taxonomic classification.</title>
        <authorList>
            <person name="Goeker M."/>
        </authorList>
    </citation>
    <scope>NUCLEOTIDE SEQUENCE [LARGE SCALE GENOMIC DNA]</scope>
    <source>
        <strain evidence="8 9">DSM 16268</strain>
    </source>
</reference>
<comment type="catalytic activity">
    <reaction evidence="5 6">
        <text>5-amino-1-(5-phospho-beta-D-ribosyl)imidazole + hydrogencarbonate + ATP = 5-carboxyamino-1-(5-phospho-D-ribosyl)imidazole + ADP + phosphate + 2 H(+)</text>
        <dbReference type="Rhea" id="RHEA:19317"/>
        <dbReference type="ChEBI" id="CHEBI:15378"/>
        <dbReference type="ChEBI" id="CHEBI:17544"/>
        <dbReference type="ChEBI" id="CHEBI:30616"/>
        <dbReference type="ChEBI" id="CHEBI:43474"/>
        <dbReference type="ChEBI" id="CHEBI:58730"/>
        <dbReference type="ChEBI" id="CHEBI:137981"/>
        <dbReference type="ChEBI" id="CHEBI:456216"/>
        <dbReference type="EC" id="6.3.4.18"/>
    </reaction>
</comment>
<evidence type="ECO:0000313" key="8">
    <source>
        <dbReference type="EMBL" id="MBB5752386.1"/>
    </source>
</evidence>
<dbReference type="FunFam" id="3.30.1490.20:FF:000015">
    <property type="entry name" value="N5-carboxyaminoimidazole ribonucleotide synthase"/>
    <property type="match status" value="1"/>
</dbReference>
<dbReference type="EC" id="6.3.4.18" evidence="5 6"/>
<dbReference type="Gene3D" id="3.30.470.20">
    <property type="entry name" value="ATP-grasp fold, B domain"/>
    <property type="match status" value="1"/>
</dbReference>
<comment type="subunit">
    <text evidence="5 6">Homodimer.</text>
</comment>
<dbReference type="PROSITE" id="PS50975">
    <property type="entry name" value="ATP_GRASP"/>
    <property type="match status" value="1"/>
</dbReference>
<comment type="function">
    <text evidence="6">Catalyzes the ATP-dependent conversion of 5-aminoimidazole ribonucleotide (AIR) and HCO(3)- to N5-carboxyaminoimidazole ribonucleotide (N5-CAIR).</text>
</comment>
<organism evidence="8 9">
    <name type="scientific">Prosthecomicrobium pneumaticum</name>
    <dbReference type="NCBI Taxonomy" id="81895"/>
    <lineage>
        <taxon>Bacteria</taxon>
        <taxon>Pseudomonadati</taxon>
        <taxon>Pseudomonadota</taxon>
        <taxon>Alphaproteobacteria</taxon>
        <taxon>Hyphomicrobiales</taxon>
        <taxon>Kaistiaceae</taxon>
        <taxon>Prosthecomicrobium</taxon>
    </lineage>
</organism>
<comment type="function">
    <text evidence="5">Catalyzes the ATP-dependent conversion of 5-aminoimidazole ribonucleotide (AIR) and HCO(3)(-) to N5-carboxyaminoimidazole ribonucleotide (N5-CAIR).</text>
</comment>
<dbReference type="NCBIfam" id="NF004679">
    <property type="entry name" value="PRK06019.1-5"/>
    <property type="match status" value="1"/>
</dbReference>
<dbReference type="Gene3D" id="3.30.1490.20">
    <property type="entry name" value="ATP-grasp fold, A domain"/>
    <property type="match status" value="1"/>
</dbReference>
<evidence type="ECO:0000256" key="6">
    <source>
        <dbReference type="RuleBase" id="RU361200"/>
    </source>
</evidence>
<dbReference type="Proteomes" id="UP000523821">
    <property type="component" value="Unassembled WGS sequence"/>
</dbReference>
<keyword evidence="2 5" id="KW-0547">Nucleotide-binding</keyword>
<dbReference type="PANTHER" id="PTHR11609">
    <property type="entry name" value="PURINE BIOSYNTHESIS PROTEIN 6/7, PUR6/7"/>
    <property type="match status" value="1"/>
</dbReference>
<dbReference type="AlphaFoldDB" id="A0A7W9CVL4"/>
<accession>A0A7W9CVL4</accession>
<dbReference type="SUPFAM" id="SSF52440">
    <property type="entry name" value="PreATP-grasp domain"/>
    <property type="match status" value="1"/>
</dbReference>
<dbReference type="SUPFAM" id="SSF56059">
    <property type="entry name" value="Glutathione synthetase ATP-binding domain-like"/>
    <property type="match status" value="1"/>
</dbReference>
<dbReference type="InterPro" id="IPR016185">
    <property type="entry name" value="PreATP-grasp_dom_sf"/>
</dbReference>
<feature type="binding site" evidence="5">
    <location>
        <position position="210"/>
    </location>
    <ligand>
        <name>ATP</name>
        <dbReference type="ChEBI" id="CHEBI:30616"/>
    </ligand>
</feature>
<dbReference type="InterPro" id="IPR005875">
    <property type="entry name" value="PurK"/>
</dbReference>
<comment type="caution">
    <text evidence="8">The sequence shown here is derived from an EMBL/GenBank/DDBJ whole genome shotgun (WGS) entry which is preliminary data.</text>
</comment>
<dbReference type="Pfam" id="PF02222">
    <property type="entry name" value="ATP-grasp"/>
    <property type="match status" value="1"/>
</dbReference>
<dbReference type="RefSeq" id="WP_183854138.1">
    <property type="nucleotide sequence ID" value="NZ_JACHOO010000003.1"/>
</dbReference>
<dbReference type="InterPro" id="IPR040686">
    <property type="entry name" value="PurK_C"/>
</dbReference>
<comment type="similarity">
    <text evidence="5 6">Belongs to the PurK/PurT family.</text>
</comment>
<protein>
    <recommendedName>
        <fullName evidence="5 6">N5-carboxyaminoimidazole ribonucleotide synthase</fullName>
        <shortName evidence="5 6">N5-CAIR synthase</shortName>
        <ecNumber evidence="5 6">6.3.4.18</ecNumber>
    </recommendedName>
    <alternativeName>
        <fullName evidence="5 6">5-(carboxyamino)imidazole ribonucleotide synthetase</fullName>
    </alternativeName>
</protein>
<dbReference type="InterPro" id="IPR003135">
    <property type="entry name" value="ATP-grasp_carboxylate-amine"/>
</dbReference>
<proteinExistence type="inferred from homology"/>
<feature type="domain" description="ATP-grasp" evidence="7">
    <location>
        <begin position="108"/>
        <end position="297"/>
    </location>
</feature>
<evidence type="ECO:0000256" key="3">
    <source>
        <dbReference type="ARBA" id="ARBA00022755"/>
    </source>
</evidence>
<feature type="binding site" evidence="5">
    <location>
        <position position="144"/>
    </location>
    <ligand>
        <name>ATP</name>
        <dbReference type="ChEBI" id="CHEBI:30616"/>
    </ligand>
</feature>
<evidence type="ECO:0000313" key="9">
    <source>
        <dbReference type="Proteomes" id="UP000523821"/>
    </source>
</evidence>
<dbReference type="InterPro" id="IPR011054">
    <property type="entry name" value="Rudment_hybrid_motif"/>
</dbReference>
<evidence type="ECO:0000256" key="4">
    <source>
        <dbReference type="ARBA" id="ARBA00022840"/>
    </source>
</evidence>
<dbReference type="GO" id="GO:0034028">
    <property type="term" value="F:5-(carboxyamino)imidazole ribonucleotide synthase activity"/>
    <property type="evidence" value="ECO:0007669"/>
    <property type="project" value="UniProtKB-UniRule"/>
</dbReference>
<sequence length="359" mass="37497">MLAPGATIGILGGGQLGRMLALAAAELGFKCHIYCPDPASPAFDVAVAKTVAAYEDEAALAAFAGAVSVVTYEFENVPVSTAVFLAGKVPVLPGPRALGVAQDRGAEKKLMVELGIPVARFALVDGPADAVRGVAEIGAPAVLKTRRFGYDGKGQVRIEVQEDAGEAWDEIGGQPAVLEAFVPFEREISVLVVRGAGGASAVYDVVENRHEDHILATSTVPAAIAPEVAQKARAIGLKIAEALDYVGLLAVEMFVVAGAGGTDLLVNEIAPRVHNSGHWTQDAALVSQFENHIRAVAGWPLGSVDRHSDVVMTNLIGYAADNWATIAAVPGVRLHLYGKAEVRPGRKMGHVNRLEPRSG</sequence>
<dbReference type="EMBL" id="JACHOO010000003">
    <property type="protein sequence ID" value="MBB5752386.1"/>
    <property type="molecule type" value="Genomic_DNA"/>
</dbReference>
<dbReference type="FunFam" id="3.30.470.20:FF:000029">
    <property type="entry name" value="N5-carboxyaminoimidazole ribonucleotide synthase"/>
    <property type="match status" value="1"/>
</dbReference>
<dbReference type="UniPathway" id="UPA00074">
    <property type="reaction ID" value="UER00942"/>
</dbReference>
<dbReference type="SUPFAM" id="SSF51246">
    <property type="entry name" value="Rudiment single hybrid motif"/>
    <property type="match status" value="1"/>
</dbReference>
<feature type="binding site" evidence="5">
    <location>
        <begin position="267"/>
        <end position="268"/>
    </location>
    <ligand>
        <name>ATP</name>
        <dbReference type="ChEBI" id="CHEBI:30616"/>
    </ligand>
</feature>